<gene>
    <name evidence="1" type="ORF">EW142_02800</name>
</gene>
<dbReference type="RefSeq" id="WP_130609352.1">
    <property type="nucleotide sequence ID" value="NZ_SGIU01000001.1"/>
</dbReference>
<dbReference type="AlphaFoldDB" id="A0A4Q8QKH7"/>
<keyword evidence="2" id="KW-1185">Reference proteome</keyword>
<dbReference type="Proteomes" id="UP000291981">
    <property type="component" value="Unassembled WGS sequence"/>
</dbReference>
<dbReference type="InterPro" id="IPR034660">
    <property type="entry name" value="DinB/YfiT-like"/>
</dbReference>
<comment type="caution">
    <text evidence="1">The sequence shown here is derived from an EMBL/GenBank/DDBJ whole genome shotgun (WGS) entry which is preliminary data.</text>
</comment>
<reference evidence="1 2" key="1">
    <citation type="submission" date="2019-02" db="EMBL/GenBank/DDBJ databases">
        <title>Draft genome sequence of Muricauda sp. 176CP4-71.</title>
        <authorList>
            <person name="Park J.-S."/>
        </authorList>
    </citation>
    <scope>NUCLEOTIDE SEQUENCE [LARGE SCALE GENOMIC DNA]</scope>
    <source>
        <strain evidence="1 2">176CP4-71</strain>
    </source>
</reference>
<dbReference type="SUPFAM" id="SSF109854">
    <property type="entry name" value="DinB/YfiT-like putative metalloenzymes"/>
    <property type="match status" value="1"/>
</dbReference>
<organism evidence="1 2">
    <name type="scientific">Flagellimonas allohymeniacidonis</name>
    <dbReference type="NCBI Taxonomy" id="2517819"/>
    <lineage>
        <taxon>Bacteria</taxon>
        <taxon>Pseudomonadati</taxon>
        <taxon>Bacteroidota</taxon>
        <taxon>Flavobacteriia</taxon>
        <taxon>Flavobacteriales</taxon>
        <taxon>Flavobacteriaceae</taxon>
        <taxon>Flagellimonas</taxon>
    </lineage>
</organism>
<dbReference type="Pfam" id="PF07609">
    <property type="entry name" value="DUF1572"/>
    <property type="match status" value="1"/>
</dbReference>
<name>A0A4Q8QKH7_9FLAO</name>
<dbReference type="Gene3D" id="1.20.120.450">
    <property type="entry name" value="dinb family like domain"/>
    <property type="match status" value="1"/>
</dbReference>
<protein>
    <submittedName>
        <fullName evidence="1">DUF1572 domain-containing protein</fullName>
    </submittedName>
</protein>
<evidence type="ECO:0000313" key="2">
    <source>
        <dbReference type="Proteomes" id="UP000291981"/>
    </source>
</evidence>
<accession>A0A4Q8QKH7</accession>
<dbReference type="EMBL" id="SGIU01000001">
    <property type="protein sequence ID" value="TAI48746.1"/>
    <property type="molecule type" value="Genomic_DNA"/>
</dbReference>
<proteinExistence type="predicted"/>
<dbReference type="OrthoDB" id="893570at2"/>
<evidence type="ECO:0000313" key="1">
    <source>
        <dbReference type="EMBL" id="TAI48746.1"/>
    </source>
</evidence>
<sequence>MEYSKTFQMEFVAQAIYRMEESLRMVKKCMEQLSEDVIWKKPNAVMNSIGNLILHLCGNITQYGIASLRKIEDKRNRDEEFEVQDGYSKAELMEKLEYTVREATNAFREIEPEEFLRKRKVQGFEFSGIGNIVHVVEHFSYHTGQIALWTKLLNNQDLGFYDGIDLTVKNDT</sequence>
<dbReference type="InterPro" id="IPR011466">
    <property type="entry name" value="DUF1572"/>
</dbReference>